<keyword evidence="3" id="KW-0378">Hydrolase</keyword>
<keyword evidence="2" id="KW-0645">Protease</keyword>
<dbReference type="GO" id="GO:0016926">
    <property type="term" value="P:protein desumoylation"/>
    <property type="evidence" value="ECO:0007669"/>
    <property type="project" value="TreeGrafter"/>
</dbReference>
<dbReference type="Pfam" id="PF02902">
    <property type="entry name" value="Peptidase_C48"/>
    <property type="match status" value="1"/>
</dbReference>
<evidence type="ECO:0000259" key="6">
    <source>
        <dbReference type="PROSITE" id="PS50600"/>
    </source>
</evidence>
<dbReference type="PROSITE" id="PS50600">
    <property type="entry name" value="ULP_PROTEASE"/>
    <property type="match status" value="1"/>
</dbReference>
<sequence length="576" mass="66183">MRKTSSASSTDSSYLDHYSFGNLPTFASTKRNSQKNAQPNASFQNEASFYNLSTNSATPNKVELPFVPSKNYPINKSFFADSRKPSTSTTNNNRQTYSNTATDKLSRNFLFGRRVWSGNSDRARIYTNDRHLGHSTSNKETDLDPQTELYDLLTNFGSLLYLLISKGALWVLWILNQFSHLLLNKVRTIPSPNWNEPDDGAELVAESTPRSQKSIFQPNALSKHDASGIYEVKNPLFQKKLQSINNDVNEKLLKEKRKMEKEERVHESVSLEELALSQSKTKEQYGTFFFNSGAHSGNKVNLELSYLKAAMNTPLMQEDKRPQNVFSKSSEIKENMLSFFNSGNESSKVETKVESKPTFTRSTNRFKDLEWLVDDKEDYLNNLESTKLFKEYQKIIAERKTMQQLLHLSTLKEHGLGVRPLNEEQAKEIEKVWMYQPEGVLMSKYGIKITSRDLLTLSDRHWLNDNVIDFYLQLVKDYVNGQGISKIHVFSTFFYTTLKSKGYTGVRKWAKRAKVDVSELDYIFVPVNLNQTHWALAVVDNVNERFEYIDSLYGDGSSILNLLLDYMTEETKKNHG</sequence>
<dbReference type="PANTHER" id="PTHR12606">
    <property type="entry name" value="SENTRIN/SUMO-SPECIFIC PROTEASE"/>
    <property type="match status" value="1"/>
</dbReference>
<proteinExistence type="inferred from homology"/>
<name>A0A1E3NKZ5_9ASCO</name>
<organism evidence="7 8">
    <name type="scientific">Pichia membranifaciens NRRL Y-2026</name>
    <dbReference type="NCBI Taxonomy" id="763406"/>
    <lineage>
        <taxon>Eukaryota</taxon>
        <taxon>Fungi</taxon>
        <taxon>Dikarya</taxon>
        <taxon>Ascomycota</taxon>
        <taxon>Saccharomycotina</taxon>
        <taxon>Pichiomycetes</taxon>
        <taxon>Pichiales</taxon>
        <taxon>Pichiaceae</taxon>
        <taxon>Pichia</taxon>
    </lineage>
</organism>
<dbReference type="SUPFAM" id="SSF54001">
    <property type="entry name" value="Cysteine proteinases"/>
    <property type="match status" value="1"/>
</dbReference>
<dbReference type="AlphaFoldDB" id="A0A1E3NKZ5"/>
<dbReference type="InterPro" id="IPR038765">
    <property type="entry name" value="Papain-like_cys_pep_sf"/>
</dbReference>
<dbReference type="EMBL" id="KV454003">
    <property type="protein sequence ID" value="ODQ46790.1"/>
    <property type="molecule type" value="Genomic_DNA"/>
</dbReference>
<evidence type="ECO:0000256" key="5">
    <source>
        <dbReference type="SAM" id="MobiDB-lite"/>
    </source>
</evidence>
<dbReference type="Proteomes" id="UP000094455">
    <property type="component" value="Unassembled WGS sequence"/>
</dbReference>
<dbReference type="OrthoDB" id="1939479at2759"/>
<evidence type="ECO:0000256" key="4">
    <source>
        <dbReference type="ARBA" id="ARBA00022807"/>
    </source>
</evidence>
<dbReference type="PANTHER" id="PTHR12606:SF141">
    <property type="entry name" value="GH15225P-RELATED"/>
    <property type="match status" value="1"/>
</dbReference>
<reference evidence="7 8" key="1">
    <citation type="journal article" date="2016" name="Proc. Natl. Acad. Sci. U.S.A.">
        <title>Comparative genomics of biotechnologically important yeasts.</title>
        <authorList>
            <person name="Riley R."/>
            <person name="Haridas S."/>
            <person name="Wolfe K.H."/>
            <person name="Lopes M.R."/>
            <person name="Hittinger C.T."/>
            <person name="Goeker M."/>
            <person name="Salamov A.A."/>
            <person name="Wisecaver J.H."/>
            <person name="Long T.M."/>
            <person name="Calvey C.H."/>
            <person name="Aerts A.L."/>
            <person name="Barry K.W."/>
            <person name="Choi C."/>
            <person name="Clum A."/>
            <person name="Coughlan A.Y."/>
            <person name="Deshpande S."/>
            <person name="Douglass A.P."/>
            <person name="Hanson S.J."/>
            <person name="Klenk H.-P."/>
            <person name="LaButti K.M."/>
            <person name="Lapidus A."/>
            <person name="Lindquist E.A."/>
            <person name="Lipzen A.M."/>
            <person name="Meier-Kolthoff J.P."/>
            <person name="Ohm R.A."/>
            <person name="Otillar R.P."/>
            <person name="Pangilinan J.L."/>
            <person name="Peng Y."/>
            <person name="Rokas A."/>
            <person name="Rosa C.A."/>
            <person name="Scheuner C."/>
            <person name="Sibirny A.A."/>
            <person name="Slot J.C."/>
            <person name="Stielow J.B."/>
            <person name="Sun H."/>
            <person name="Kurtzman C.P."/>
            <person name="Blackwell M."/>
            <person name="Grigoriev I.V."/>
            <person name="Jeffries T.W."/>
        </authorList>
    </citation>
    <scope>NUCLEOTIDE SEQUENCE [LARGE SCALE GENOMIC DNA]</scope>
    <source>
        <strain evidence="7 8">NRRL Y-2026</strain>
    </source>
</reference>
<feature type="non-terminal residue" evidence="7">
    <location>
        <position position="576"/>
    </location>
</feature>
<dbReference type="GO" id="GO:0006508">
    <property type="term" value="P:proteolysis"/>
    <property type="evidence" value="ECO:0007669"/>
    <property type="project" value="UniProtKB-KW"/>
</dbReference>
<dbReference type="STRING" id="763406.A0A1E3NKZ5"/>
<protein>
    <recommendedName>
        <fullName evidence="6">Ubiquitin-like protease family profile domain-containing protein</fullName>
    </recommendedName>
</protein>
<dbReference type="GeneID" id="30177965"/>
<dbReference type="GO" id="GO:0016929">
    <property type="term" value="F:deSUMOylase activity"/>
    <property type="evidence" value="ECO:0007669"/>
    <property type="project" value="TreeGrafter"/>
</dbReference>
<evidence type="ECO:0000313" key="7">
    <source>
        <dbReference type="EMBL" id="ODQ46790.1"/>
    </source>
</evidence>
<dbReference type="GO" id="GO:0005634">
    <property type="term" value="C:nucleus"/>
    <property type="evidence" value="ECO:0007669"/>
    <property type="project" value="TreeGrafter"/>
</dbReference>
<dbReference type="InterPro" id="IPR003653">
    <property type="entry name" value="Peptidase_C48_C"/>
</dbReference>
<evidence type="ECO:0000256" key="2">
    <source>
        <dbReference type="ARBA" id="ARBA00022670"/>
    </source>
</evidence>
<dbReference type="Gene3D" id="3.40.395.10">
    <property type="entry name" value="Adenoviral Proteinase, Chain A"/>
    <property type="match status" value="1"/>
</dbReference>
<comment type="similarity">
    <text evidence="1">Belongs to the peptidase C48 family.</text>
</comment>
<evidence type="ECO:0000256" key="3">
    <source>
        <dbReference type="ARBA" id="ARBA00022801"/>
    </source>
</evidence>
<keyword evidence="8" id="KW-1185">Reference proteome</keyword>
<keyword evidence="4" id="KW-0788">Thiol protease</keyword>
<gene>
    <name evidence="7" type="ORF">PICMEDRAFT_16612</name>
</gene>
<feature type="compositionally biased region" description="Polar residues" evidence="5">
    <location>
        <begin position="85"/>
        <end position="99"/>
    </location>
</feature>
<evidence type="ECO:0000313" key="8">
    <source>
        <dbReference type="Proteomes" id="UP000094455"/>
    </source>
</evidence>
<dbReference type="RefSeq" id="XP_019017903.1">
    <property type="nucleotide sequence ID" value="XM_019161278.1"/>
</dbReference>
<evidence type="ECO:0000256" key="1">
    <source>
        <dbReference type="ARBA" id="ARBA00005234"/>
    </source>
</evidence>
<feature type="domain" description="Ubiquitin-like protease family profile" evidence="6">
    <location>
        <begin position="447"/>
        <end position="576"/>
    </location>
</feature>
<feature type="region of interest" description="Disordered" evidence="5">
    <location>
        <begin position="78"/>
        <end position="99"/>
    </location>
</feature>
<accession>A0A1E3NKZ5</accession>